<dbReference type="AlphaFoldDB" id="A0A1H5UEV0"/>
<keyword evidence="3" id="KW-1185">Reference proteome</keyword>
<keyword evidence="1" id="KW-0812">Transmembrane</keyword>
<dbReference type="Proteomes" id="UP000242850">
    <property type="component" value="Unassembled WGS sequence"/>
</dbReference>
<evidence type="ECO:0000256" key="1">
    <source>
        <dbReference type="SAM" id="Phobius"/>
    </source>
</evidence>
<gene>
    <name evidence="2" type="ORF">SAMN05660865_00872</name>
</gene>
<accession>A0A1H5UEV0</accession>
<feature type="transmembrane region" description="Helical" evidence="1">
    <location>
        <begin position="39"/>
        <end position="60"/>
    </location>
</feature>
<dbReference type="EMBL" id="FNUK01000009">
    <property type="protein sequence ID" value="SEF73540.1"/>
    <property type="molecule type" value="Genomic_DNA"/>
</dbReference>
<sequence length="69" mass="8168">MYRGEILEERQLKEIFRDEIGKYLKEIADALKPKEKINYLLGILWGIVGLTIMYILYVIFKILESTMSI</sequence>
<keyword evidence="1" id="KW-1133">Transmembrane helix</keyword>
<organism evidence="2 3">
    <name type="scientific">Caloramator fervidus</name>
    <dbReference type="NCBI Taxonomy" id="29344"/>
    <lineage>
        <taxon>Bacteria</taxon>
        <taxon>Bacillati</taxon>
        <taxon>Bacillota</taxon>
        <taxon>Clostridia</taxon>
        <taxon>Eubacteriales</taxon>
        <taxon>Clostridiaceae</taxon>
        <taxon>Caloramator</taxon>
    </lineage>
</organism>
<name>A0A1H5UEV0_9CLOT</name>
<keyword evidence="1" id="KW-0472">Membrane</keyword>
<evidence type="ECO:0000313" key="2">
    <source>
        <dbReference type="EMBL" id="SEF73540.1"/>
    </source>
</evidence>
<proteinExistence type="predicted"/>
<protein>
    <submittedName>
        <fullName evidence="2">Uncharacterized protein</fullName>
    </submittedName>
</protein>
<reference evidence="3" key="1">
    <citation type="submission" date="2016-10" db="EMBL/GenBank/DDBJ databases">
        <authorList>
            <person name="Varghese N."/>
            <person name="Submissions S."/>
        </authorList>
    </citation>
    <scope>NUCLEOTIDE SEQUENCE [LARGE SCALE GENOMIC DNA]</scope>
    <source>
        <strain evidence="3">DSM 5463</strain>
    </source>
</reference>
<evidence type="ECO:0000313" key="3">
    <source>
        <dbReference type="Proteomes" id="UP000242850"/>
    </source>
</evidence>